<accession>A0ABS9E814</accession>
<organism evidence="12 13">
    <name type="scientific">Maritalea mediterranea</name>
    <dbReference type="NCBI Taxonomy" id="2909667"/>
    <lineage>
        <taxon>Bacteria</taxon>
        <taxon>Pseudomonadati</taxon>
        <taxon>Pseudomonadota</taxon>
        <taxon>Alphaproteobacteria</taxon>
        <taxon>Hyphomicrobiales</taxon>
        <taxon>Devosiaceae</taxon>
        <taxon>Maritalea</taxon>
    </lineage>
</organism>
<comment type="similarity">
    <text evidence="2">Belongs to the CorA metal ion transporter (MIT) (TC 1.A.35) family.</text>
</comment>
<comment type="caution">
    <text evidence="12">The sequence shown here is derived from an EMBL/GenBank/DDBJ whole genome shotgun (WGS) entry which is preliminary data.</text>
</comment>
<dbReference type="PANTHER" id="PTHR46494">
    <property type="entry name" value="CORA FAMILY METAL ION TRANSPORTER (EUROFUNG)"/>
    <property type="match status" value="1"/>
</dbReference>
<dbReference type="PANTHER" id="PTHR46494:SF3">
    <property type="entry name" value="ZINC TRANSPORT PROTEIN ZNTB"/>
    <property type="match status" value="1"/>
</dbReference>
<proteinExistence type="inferred from homology"/>
<keyword evidence="13" id="KW-1185">Reference proteome</keyword>
<evidence type="ECO:0000256" key="6">
    <source>
        <dbReference type="ARBA" id="ARBA00022692"/>
    </source>
</evidence>
<evidence type="ECO:0000256" key="1">
    <source>
        <dbReference type="ARBA" id="ARBA00004651"/>
    </source>
</evidence>
<dbReference type="SUPFAM" id="SSF143865">
    <property type="entry name" value="CorA soluble domain-like"/>
    <property type="match status" value="1"/>
</dbReference>
<keyword evidence="8 11" id="KW-1133">Transmembrane helix</keyword>
<evidence type="ECO:0000256" key="7">
    <source>
        <dbReference type="ARBA" id="ARBA00022833"/>
    </source>
</evidence>
<evidence type="ECO:0000256" key="11">
    <source>
        <dbReference type="SAM" id="Phobius"/>
    </source>
</evidence>
<keyword evidence="5" id="KW-0997">Cell inner membrane</keyword>
<dbReference type="SUPFAM" id="SSF144083">
    <property type="entry name" value="Magnesium transport protein CorA, transmembrane region"/>
    <property type="match status" value="1"/>
</dbReference>
<evidence type="ECO:0000256" key="9">
    <source>
        <dbReference type="ARBA" id="ARBA00023065"/>
    </source>
</evidence>
<dbReference type="InterPro" id="IPR045863">
    <property type="entry name" value="CorA_TM1_TM2"/>
</dbReference>
<evidence type="ECO:0000256" key="5">
    <source>
        <dbReference type="ARBA" id="ARBA00022519"/>
    </source>
</evidence>
<keyword evidence="7" id="KW-0862">Zinc</keyword>
<protein>
    <submittedName>
        <fullName evidence="12">Zinc transporter ZntB</fullName>
    </submittedName>
</protein>
<dbReference type="Gene3D" id="3.30.460.20">
    <property type="entry name" value="CorA soluble domain-like"/>
    <property type="match status" value="1"/>
</dbReference>
<evidence type="ECO:0000256" key="10">
    <source>
        <dbReference type="ARBA" id="ARBA00023136"/>
    </source>
</evidence>
<feature type="transmembrane region" description="Helical" evidence="11">
    <location>
        <begin position="300"/>
        <end position="320"/>
    </location>
</feature>
<feature type="transmembrane region" description="Helical" evidence="11">
    <location>
        <begin position="267"/>
        <end position="288"/>
    </location>
</feature>
<dbReference type="RefSeq" id="WP_236114571.1">
    <property type="nucleotide sequence ID" value="NZ_JAKGTI010000002.1"/>
</dbReference>
<evidence type="ECO:0000256" key="3">
    <source>
        <dbReference type="ARBA" id="ARBA00022448"/>
    </source>
</evidence>
<gene>
    <name evidence="12" type="ORF">L1I42_10985</name>
</gene>
<name>A0ABS9E814_9HYPH</name>
<evidence type="ECO:0000313" key="12">
    <source>
        <dbReference type="EMBL" id="MCF4099011.1"/>
    </source>
</evidence>
<keyword evidence="3" id="KW-0813">Transport</keyword>
<dbReference type="Pfam" id="PF01544">
    <property type="entry name" value="CorA"/>
    <property type="match status" value="1"/>
</dbReference>
<dbReference type="Proteomes" id="UP001201217">
    <property type="component" value="Unassembled WGS sequence"/>
</dbReference>
<comment type="subcellular location">
    <subcellularLocation>
        <location evidence="1">Cell membrane</location>
        <topology evidence="1">Multi-pass membrane protein</topology>
    </subcellularLocation>
</comment>
<keyword evidence="4" id="KW-1003">Cell membrane</keyword>
<sequence length="326" mass="36512">MEPDQNYAFAYDIFKDGTSKNIDMDVAATPKDAPASNGFQWVHVHGHREQLREALARQNLDPLIVNALTAAETRPRCTPIGNGAIIILRGVNLNEGAQPEDMVSIRIWVEQHRVVSCGIRPLKAIDDVVDMITSGRAPRTAGDLVAVFALRLADRVEPVVAELNEQVDGVEETLEIEDMSAVRRHLAEIRRSSIILRRFMFPQRDALTTFEVEGFSWISKLTLSHLREAVERVTRVCEELDSLRDRAQIIHDQIMDERAELMNKQMLVLTIVAAFFLPVGFLTGLLGMNVGGVPLMDSPYGFAAICGLVFVIFGIEYLIFKKLKLF</sequence>
<dbReference type="CDD" id="cd12833">
    <property type="entry name" value="ZntB-like_1"/>
    <property type="match status" value="1"/>
</dbReference>
<keyword evidence="9" id="KW-0406">Ion transport</keyword>
<evidence type="ECO:0000256" key="2">
    <source>
        <dbReference type="ARBA" id="ARBA00009765"/>
    </source>
</evidence>
<keyword evidence="10 11" id="KW-0472">Membrane</keyword>
<dbReference type="InterPro" id="IPR045861">
    <property type="entry name" value="CorA_cytoplasmic_dom"/>
</dbReference>
<dbReference type="InterPro" id="IPR002523">
    <property type="entry name" value="MgTranspt_CorA/ZnTranspt_ZntB"/>
</dbReference>
<evidence type="ECO:0000256" key="4">
    <source>
        <dbReference type="ARBA" id="ARBA00022475"/>
    </source>
</evidence>
<dbReference type="EMBL" id="JAKGTI010000002">
    <property type="protein sequence ID" value="MCF4099011.1"/>
    <property type="molecule type" value="Genomic_DNA"/>
</dbReference>
<keyword evidence="6 11" id="KW-0812">Transmembrane</keyword>
<dbReference type="Gene3D" id="1.20.58.340">
    <property type="entry name" value="Magnesium transport protein CorA, transmembrane region"/>
    <property type="match status" value="2"/>
</dbReference>
<evidence type="ECO:0000256" key="8">
    <source>
        <dbReference type="ARBA" id="ARBA00022989"/>
    </source>
</evidence>
<reference evidence="12 13" key="1">
    <citation type="submission" date="2022-01" db="EMBL/GenBank/DDBJ databases">
        <title>Maritalea mediterranea sp. nov., isolated from marine plastic residues from the Malva-rosa beach (Valencia, Spain).</title>
        <authorList>
            <person name="Vidal-Verdu A."/>
            <person name="Molina-Menor E."/>
            <person name="Pascual J."/>
            <person name="Pereto J."/>
            <person name="Porcar M."/>
        </authorList>
    </citation>
    <scope>NUCLEOTIDE SEQUENCE [LARGE SCALE GENOMIC DNA]</scope>
    <source>
        <strain evidence="12 13">P4.10X</strain>
    </source>
</reference>
<evidence type="ECO:0000313" key="13">
    <source>
        <dbReference type="Proteomes" id="UP001201217"/>
    </source>
</evidence>